<dbReference type="EMBL" id="RKHJ01000001">
    <property type="protein sequence ID" value="ROR65860.1"/>
    <property type="molecule type" value="Genomic_DNA"/>
</dbReference>
<dbReference type="OrthoDB" id="4928582at2"/>
<dbReference type="Proteomes" id="UP000275456">
    <property type="component" value="Unassembled WGS sequence"/>
</dbReference>
<organism evidence="1 2">
    <name type="scientific">Agrococcus jenensis</name>
    <dbReference type="NCBI Taxonomy" id="46353"/>
    <lineage>
        <taxon>Bacteria</taxon>
        <taxon>Bacillati</taxon>
        <taxon>Actinomycetota</taxon>
        <taxon>Actinomycetes</taxon>
        <taxon>Micrococcales</taxon>
        <taxon>Microbacteriaceae</taxon>
        <taxon>Agrococcus</taxon>
    </lineage>
</organism>
<name>A0A3N2AS37_9MICO</name>
<dbReference type="PROSITE" id="PS51257">
    <property type="entry name" value="PROKAR_LIPOPROTEIN"/>
    <property type="match status" value="1"/>
</dbReference>
<evidence type="ECO:0000313" key="1">
    <source>
        <dbReference type="EMBL" id="ROR65860.1"/>
    </source>
</evidence>
<protein>
    <submittedName>
        <fullName evidence="1">Uncharacterized protein</fullName>
    </submittedName>
</protein>
<accession>A0A3N2AS37</accession>
<keyword evidence="2" id="KW-1185">Reference proteome</keyword>
<reference evidence="1 2" key="1">
    <citation type="submission" date="2018-11" db="EMBL/GenBank/DDBJ databases">
        <title>Sequencing the genomes of 1000 actinobacteria strains.</title>
        <authorList>
            <person name="Klenk H.-P."/>
        </authorList>
    </citation>
    <scope>NUCLEOTIDE SEQUENCE [LARGE SCALE GENOMIC DNA]</scope>
    <source>
        <strain evidence="1 2">DSM 9580</strain>
    </source>
</reference>
<comment type="caution">
    <text evidence="1">The sequence shown here is derived from an EMBL/GenBank/DDBJ whole genome shotgun (WGS) entry which is preliminary data.</text>
</comment>
<proteinExistence type="predicted"/>
<dbReference type="AlphaFoldDB" id="A0A3N2AS37"/>
<dbReference type="RefSeq" id="WP_123696906.1">
    <property type="nucleotide sequence ID" value="NZ_RKHJ01000001.1"/>
</dbReference>
<sequence length="260" mass="27577">MRRIHWTWPAAALCLVGAVVTGCMLLQPPAPRATVTDASGQEVTLSWADFPGEAWIEPADVLAAPRAEQIESVGDALLTDLQRVVDEHARGGAWAEGAAGGMFANTGNGYGGATLHHLYNSSDRSTGTVPDDWPALSDALDAELAERGFDPIVWDFDREPYAHQTPAERDAEVVEVHGSLDPAQMWQWLGMASNGSAWVSVMLVDLDRGVGAPLETDAAVQSQVSLMAGATVIQAADEQAYRDGTAPFAGLERPAPTTSD</sequence>
<gene>
    <name evidence="1" type="ORF">EDD26_1230</name>
</gene>
<evidence type="ECO:0000313" key="2">
    <source>
        <dbReference type="Proteomes" id="UP000275456"/>
    </source>
</evidence>